<dbReference type="PANTHER" id="PTHR45934">
    <property type="entry name" value="FAD/NAD(P)-BINDING OXIDOREDUCTASE FAMILY PROTEIN"/>
    <property type="match status" value="1"/>
</dbReference>
<dbReference type="SUPFAM" id="SSF51905">
    <property type="entry name" value="FAD/NAD(P)-binding domain"/>
    <property type="match status" value="1"/>
</dbReference>
<dbReference type="InterPro" id="IPR002938">
    <property type="entry name" value="FAD-bd"/>
</dbReference>
<feature type="domain" description="FAD-binding" evidence="4">
    <location>
        <begin position="9"/>
        <end position="206"/>
    </location>
</feature>
<keyword evidence="2 5" id="KW-0503">Monooxygenase</keyword>
<comment type="similarity">
    <text evidence="3">Belongs to the 3-hydroxybenzoate 6-hydroxylase family.</text>
</comment>
<dbReference type="GO" id="GO:0004497">
    <property type="term" value="F:monooxygenase activity"/>
    <property type="evidence" value="ECO:0007669"/>
    <property type="project" value="UniProtKB-KW"/>
</dbReference>
<evidence type="ECO:0000313" key="6">
    <source>
        <dbReference type="Proteomes" id="UP000288805"/>
    </source>
</evidence>
<sequence>MEKMVLEEEIVIVGAGIAGLATAIALKRVGIRALVLERSDGLRVSGAALTLAPNAWLALDALGVAHKLTPLYAVREKMCITNVATGVVQEVSLIRNNSPLDDHRDSKWICNDLIGCQISSRGGPITVHRKTLLENLAEELPRHSIRFSSKPISIEAQAQEGPYTIRLEDGTVITTKVLIGCDGVNSFVARKLGLAEPVNSGRSSVVALAVFPEGHAVRETMTKDPQEIQEQVIENYAKDFPPIYAEVVRHCDLSTLTLAPLRLRLPWDVIFGNVSKGNMTVVGDAMHPMTPDLGQGGCAALEDAVVLGRHIGKSFIDNGRLVPGAVAEAIEGYVKERRWRAAWLIAGSYFSGWAQVGREGWLMKMFRDMIFYRFVLKRLISIADYDCGKLPLLDDQNKTH</sequence>
<dbReference type="PRINTS" id="PR00420">
    <property type="entry name" value="RNGMNOXGNASE"/>
</dbReference>
<dbReference type="GO" id="GO:0071949">
    <property type="term" value="F:FAD binding"/>
    <property type="evidence" value="ECO:0007669"/>
    <property type="project" value="InterPro"/>
</dbReference>
<evidence type="ECO:0000313" key="5">
    <source>
        <dbReference type="EMBL" id="RVW24764.1"/>
    </source>
</evidence>
<dbReference type="Gene3D" id="3.50.50.60">
    <property type="entry name" value="FAD/NAD(P)-binding domain"/>
    <property type="match status" value="1"/>
</dbReference>
<evidence type="ECO:0000256" key="1">
    <source>
        <dbReference type="ARBA" id="ARBA00023002"/>
    </source>
</evidence>
<protein>
    <submittedName>
        <fullName evidence="5">Monooxygenase 2</fullName>
    </submittedName>
</protein>
<dbReference type="InterPro" id="IPR044560">
    <property type="entry name" value="MOase"/>
</dbReference>
<dbReference type="AlphaFoldDB" id="A0A438CNI1"/>
<dbReference type="EMBL" id="QGNW01002165">
    <property type="protein sequence ID" value="RVW24764.1"/>
    <property type="molecule type" value="Genomic_DNA"/>
</dbReference>
<reference evidence="5 6" key="1">
    <citation type="journal article" date="2018" name="PLoS Genet.">
        <title>Population sequencing reveals clonal diversity and ancestral inbreeding in the grapevine cultivar Chardonnay.</title>
        <authorList>
            <person name="Roach M.J."/>
            <person name="Johnson D.L."/>
            <person name="Bohlmann J."/>
            <person name="van Vuuren H.J."/>
            <person name="Jones S.J."/>
            <person name="Pretorius I.S."/>
            <person name="Schmidt S.A."/>
            <person name="Borneman A.R."/>
        </authorList>
    </citation>
    <scope>NUCLEOTIDE SEQUENCE [LARGE SCALE GENOMIC DNA]</scope>
    <source>
        <strain evidence="6">cv. Chardonnay</strain>
        <tissue evidence="5">Leaf</tissue>
    </source>
</reference>
<evidence type="ECO:0000256" key="2">
    <source>
        <dbReference type="ARBA" id="ARBA00023033"/>
    </source>
</evidence>
<comment type="caution">
    <text evidence="5">The sequence shown here is derived from an EMBL/GenBank/DDBJ whole genome shotgun (WGS) entry which is preliminary data.</text>
</comment>
<evidence type="ECO:0000256" key="3">
    <source>
        <dbReference type="ARBA" id="ARBA00024018"/>
    </source>
</evidence>
<keyword evidence="1" id="KW-0560">Oxidoreductase</keyword>
<name>A0A438CNI1_VITVI</name>
<dbReference type="Pfam" id="PF01494">
    <property type="entry name" value="FAD_binding_3"/>
    <property type="match status" value="1"/>
</dbReference>
<accession>A0A438CNI1</accession>
<gene>
    <name evidence="5" type="primary">MO2_3</name>
    <name evidence="5" type="ORF">CK203_080350</name>
</gene>
<organism evidence="5 6">
    <name type="scientific">Vitis vinifera</name>
    <name type="common">Grape</name>
    <dbReference type="NCBI Taxonomy" id="29760"/>
    <lineage>
        <taxon>Eukaryota</taxon>
        <taxon>Viridiplantae</taxon>
        <taxon>Streptophyta</taxon>
        <taxon>Embryophyta</taxon>
        <taxon>Tracheophyta</taxon>
        <taxon>Spermatophyta</taxon>
        <taxon>Magnoliopsida</taxon>
        <taxon>eudicotyledons</taxon>
        <taxon>Gunneridae</taxon>
        <taxon>Pentapetalae</taxon>
        <taxon>rosids</taxon>
        <taxon>Vitales</taxon>
        <taxon>Vitaceae</taxon>
        <taxon>Viteae</taxon>
        <taxon>Vitis</taxon>
    </lineage>
</organism>
<dbReference type="PANTHER" id="PTHR45934:SF1">
    <property type="entry name" value="OS04G0423100 PROTEIN"/>
    <property type="match status" value="1"/>
</dbReference>
<proteinExistence type="inferred from homology"/>
<dbReference type="InterPro" id="IPR036188">
    <property type="entry name" value="FAD/NAD-bd_sf"/>
</dbReference>
<evidence type="ECO:0000259" key="4">
    <source>
        <dbReference type="Pfam" id="PF01494"/>
    </source>
</evidence>
<dbReference type="Proteomes" id="UP000288805">
    <property type="component" value="Unassembled WGS sequence"/>
</dbReference>